<reference evidence="2" key="1">
    <citation type="submission" date="2021-01" db="EMBL/GenBank/DDBJ databases">
        <authorList>
            <person name="Kaushik A."/>
        </authorList>
    </citation>
    <scope>NUCLEOTIDE SEQUENCE</scope>
    <source>
        <strain evidence="2">AG5</strain>
    </source>
</reference>
<evidence type="ECO:0000259" key="1">
    <source>
        <dbReference type="Pfam" id="PF02263"/>
    </source>
</evidence>
<comment type="caution">
    <text evidence="2">The sequence shown here is derived from an EMBL/GenBank/DDBJ whole genome shotgun (WGS) entry which is preliminary data.</text>
</comment>
<dbReference type="InterPro" id="IPR027417">
    <property type="entry name" value="P-loop_NTPase"/>
</dbReference>
<dbReference type="Gene3D" id="3.40.50.300">
    <property type="entry name" value="P-loop containing nucleotide triphosphate hydrolases"/>
    <property type="match status" value="1"/>
</dbReference>
<evidence type="ECO:0000313" key="2">
    <source>
        <dbReference type="EMBL" id="CAE7113509.1"/>
    </source>
</evidence>
<dbReference type="Pfam" id="PF02263">
    <property type="entry name" value="GBP"/>
    <property type="match status" value="1"/>
</dbReference>
<name>A0A8H3E1X8_9AGAM</name>
<sequence>MNDGVWNPNYAVSLDGDIAQITDLLSLGWYESLFQFHSPSKPVRVVSLIGERGVGKSYSLDHLANTSFGVCGDRLTQGIWLSCTPTEECLLVSLDIKGVHLTELDNETSTPVGLFCAAVSNLVVLRQNLTTTYYSSKLVTGLLSLTELMNPEDSPTLFNSRLAIVVKDAFDSNANTILK</sequence>
<evidence type="ECO:0000313" key="3">
    <source>
        <dbReference type="Proteomes" id="UP000663827"/>
    </source>
</evidence>
<dbReference type="AlphaFoldDB" id="A0A8H3E1X8"/>
<gene>
    <name evidence="2" type="ORF">RDB_LOCUS50282</name>
</gene>
<dbReference type="Proteomes" id="UP000663827">
    <property type="component" value="Unassembled WGS sequence"/>
</dbReference>
<dbReference type="GO" id="GO:0003924">
    <property type="term" value="F:GTPase activity"/>
    <property type="evidence" value="ECO:0007669"/>
    <property type="project" value="InterPro"/>
</dbReference>
<dbReference type="SUPFAM" id="SSF52540">
    <property type="entry name" value="P-loop containing nucleoside triphosphate hydrolases"/>
    <property type="match status" value="1"/>
</dbReference>
<dbReference type="GO" id="GO:0005525">
    <property type="term" value="F:GTP binding"/>
    <property type="evidence" value="ECO:0007669"/>
    <property type="project" value="InterPro"/>
</dbReference>
<protein>
    <recommendedName>
        <fullName evidence="1">Guanylate-binding protein N-terminal domain-containing protein</fullName>
    </recommendedName>
</protein>
<feature type="non-terminal residue" evidence="2">
    <location>
        <position position="1"/>
    </location>
</feature>
<dbReference type="EMBL" id="CAJNJQ010000998">
    <property type="protein sequence ID" value="CAE7113509.1"/>
    <property type="molecule type" value="Genomic_DNA"/>
</dbReference>
<proteinExistence type="predicted"/>
<accession>A0A8H3E1X8</accession>
<feature type="domain" description="Guanylate-binding protein N-terminal" evidence="1">
    <location>
        <begin position="33"/>
        <end position="101"/>
    </location>
</feature>
<organism evidence="2 3">
    <name type="scientific">Rhizoctonia solani</name>
    <dbReference type="NCBI Taxonomy" id="456999"/>
    <lineage>
        <taxon>Eukaryota</taxon>
        <taxon>Fungi</taxon>
        <taxon>Dikarya</taxon>
        <taxon>Basidiomycota</taxon>
        <taxon>Agaricomycotina</taxon>
        <taxon>Agaricomycetes</taxon>
        <taxon>Cantharellales</taxon>
        <taxon>Ceratobasidiaceae</taxon>
        <taxon>Rhizoctonia</taxon>
    </lineage>
</organism>
<dbReference type="InterPro" id="IPR015894">
    <property type="entry name" value="Guanylate-bd_N"/>
</dbReference>